<dbReference type="Proteomes" id="UP001630127">
    <property type="component" value="Unassembled WGS sequence"/>
</dbReference>
<accession>A0ABD3AN62</accession>
<organism evidence="2 3">
    <name type="scientific">Cinchona calisaya</name>
    <dbReference type="NCBI Taxonomy" id="153742"/>
    <lineage>
        <taxon>Eukaryota</taxon>
        <taxon>Viridiplantae</taxon>
        <taxon>Streptophyta</taxon>
        <taxon>Embryophyta</taxon>
        <taxon>Tracheophyta</taxon>
        <taxon>Spermatophyta</taxon>
        <taxon>Magnoliopsida</taxon>
        <taxon>eudicotyledons</taxon>
        <taxon>Gunneridae</taxon>
        <taxon>Pentapetalae</taxon>
        <taxon>asterids</taxon>
        <taxon>lamiids</taxon>
        <taxon>Gentianales</taxon>
        <taxon>Rubiaceae</taxon>
        <taxon>Cinchonoideae</taxon>
        <taxon>Cinchoneae</taxon>
        <taxon>Cinchona</taxon>
    </lineage>
</organism>
<feature type="compositionally biased region" description="Basic residues" evidence="1">
    <location>
        <begin position="69"/>
        <end position="78"/>
    </location>
</feature>
<sequence length="252" mass="27993">MLHWESFIEGKNLMTIMMQLLPRSATAFTKKCYQKTYAGMINLVPHEENWPELSDVTPTTLLPPLLRRAPGRPKKNRRREAYEGAHSTQIRRSTTFKCSICQSYGHNKRTCQRCPLRAKKGSNTGDQMAIRREKPGKGRASTGLFGAVLWDHGSGNVPVVFSSRGHNPIHNVLGGQTQTNAANVQTNVQIQFQASTSGIKKLAWFTNACQKRGVEVVRPILRKAPSIGAYGSILVVAGCTHPFSRCGTIYEK</sequence>
<gene>
    <name evidence="2" type="ORF">ACH5RR_006154</name>
</gene>
<comment type="caution">
    <text evidence="2">The sequence shown here is derived from an EMBL/GenBank/DDBJ whole genome shotgun (WGS) entry which is preliminary data.</text>
</comment>
<keyword evidence="3" id="KW-1185">Reference proteome</keyword>
<feature type="region of interest" description="Disordered" evidence="1">
    <location>
        <begin position="61"/>
        <end position="87"/>
    </location>
</feature>
<name>A0ABD3AN62_9GENT</name>
<dbReference type="EMBL" id="JBJUIK010000003">
    <property type="protein sequence ID" value="KAL3532633.1"/>
    <property type="molecule type" value="Genomic_DNA"/>
</dbReference>
<evidence type="ECO:0000313" key="3">
    <source>
        <dbReference type="Proteomes" id="UP001630127"/>
    </source>
</evidence>
<protein>
    <submittedName>
        <fullName evidence="2">Uncharacterized protein</fullName>
    </submittedName>
</protein>
<evidence type="ECO:0000313" key="2">
    <source>
        <dbReference type="EMBL" id="KAL3532633.1"/>
    </source>
</evidence>
<proteinExistence type="predicted"/>
<reference evidence="2 3" key="1">
    <citation type="submission" date="2024-11" db="EMBL/GenBank/DDBJ databases">
        <title>A near-complete genome assembly of Cinchona calisaya.</title>
        <authorList>
            <person name="Lian D.C."/>
            <person name="Zhao X.W."/>
            <person name="Wei L."/>
        </authorList>
    </citation>
    <scope>NUCLEOTIDE SEQUENCE [LARGE SCALE GENOMIC DNA]</scope>
    <source>
        <tissue evidence="2">Nenye</tissue>
    </source>
</reference>
<evidence type="ECO:0000256" key="1">
    <source>
        <dbReference type="SAM" id="MobiDB-lite"/>
    </source>
</evidence>
<dbReference type="AlphaFoldDB" id="A0ABD3AN62"/>